<dbReference type="InterPro" id="IPR043502">
    <property type="entry name" value="DNA/RNA_pol_sf"/>
</dbReference>
<dbReference type="SUPFAM" id="SSF56672">
    <property type="entry name" value="DNA/RNA polymerases"/>
    <property type="match status" value="1"/>
</dbReference>
<dbReference type="GO" id="GO:0046872">
    <property type="term" value="F:metal ion binding"/>
    <property type="evidence" value="ECO:0007669"/>
    <property type="project" value="UniProtKB-KW"/>
</dbReference>
<feature type="binding site" evidence="9">
    <location>
        <position position="388"/>
    </location>
    <ligand>
        <name>Mg(2+)</name>
        <dbReference type="ChEBI" id="CHEBI:18420"/>
        <label>2</label>
    </ligand>
</feature>
<dbReference type="InterPro" id="IPR007096">
    <property type="entry name" value="RNA-dir_Rpol_cat_phage"/>
</dbReference>
<feature type="domain" description="RdRp catalytic" evidence="11">
    <location>
        <begin position="289"/>
        <end position="420"/>
    </location>
</feature>
<keyword evidence="6" id="KW-0693">Viral RNA replication</keyword>
<gene>
    <name evidence="12" type="ORF">H4Bulk46610_000004</name>
</gene>
<name>A0A514CZW6_9VIRU</name>
<dbReference type="GO" id="GO:0003968">
    <property type="term" value="F:RNA-directed RNA polymerase activity"/>
    <property type="evidence" value="ECO:0007669"/>
    <property type="project" value="UniProtKB-KW"/>
</dbReference>
<dbReference type="EMBL" id="MN033017">
    <property type="protein sequence ID" value="QDH86907.1"/>
    <property type="molecule type" value="Genomic_RNA"/>
</dbReference>
<dbReference type="PROSITE" id="PS50522">
    <property type="entry name" value="RDRP_PHAGE"/>
    <property type="match status" value="1"/>
</dbReference>
<organism evidence="12">
    <name type="scientific">Leviviridae sp</name>
    <dbReference type="NCBI Taxonomy" id="2027243"/>
    <lineage>
        <taxon>Viruses</taxon>
        <taxon>Riboviria</taxon>
        <taxon>Orthornavirae</taxon>
        <taxon>Lenarviricota</taxon>
        <taxon>Leviviricetes</taxon>
        <taxon>Norzivirales</taxon>
        <taxon>Fiersviridae</taxon>
    </lineage>
</organism>
<feature type="region of interest" description="Disordered" evidence="10">
    <location>
        <begin position="1"/>
        <end position="38"/>
    </location>
</feature>
<evidence type="ECO:0000256" key="3">
    <source>
        <dbReference type="ARBA" id="ARBA00022679"/>
    </source>
</evidence>
<evidence type="ECO:0000256" key="10">
    <source>
        <dbReference type="SAM" id="MobiDB-lite"/>
    </source>
</evidence>
<evidence type="ECO:0000256" key="1">
    <source>
        <dbReference type="ARBA" id="ARBA00012494"/>
    </source>
</evidence>
<keyword evidence="9" id="KW-0479">Metal-binding</keyword>
<evidence type="ECO:0000313" key="12">
    <source>
        <dbReference type="EMBL" id="QDH86907.1"/>
    </source>
</evidence>
<accession>A0A514CZW6</accession>
<keyword evidence="9" id="KW-0460">Magnesium</keyword>
<feature type="binding site" evidence="9">
    <location>
        <position position="389"/>
    </location>
    <ligand>
        <name>Mg(2+)</name>
        <dbReference type="ChEBI" id="CHEBI:18420"/>
        <label>2</label>
    </ligand>
</feature>
<evidence type="ECO:0000256" key="6">
    <source>
        <dbReference type="ARBA" id="ARBA00022953"/>
    </source>
</evidence>
<evidence type="ECO:0000256" key="7">
    <source>
        <dbReference type="ARBA" id="ARBA00030248"/>
    </source>
</evidence>
<dbReference type="EC" id="2.7.7.48" evidence="1"/>
<reference evidence="12" key="1">
    <citation type="submission" date="2019-05" db="EMBL/GenBank/DDBJ databases">
        <title>Metatranscriptomic reconstruction reveals RNA viruses with the potential to shape carbon cycling in soil.</title>
        <authorList>
            <person name="Starr E.P."/>
            <person name="Nuccio E."/>
            <person name="Pett-Ridge J."/>
            <person name="Banfield J.F."/>
            <person name="Firestone M.K."/>
        </authorList>
    </citation>
    <scope>NUCLEOTIDE SEQUENCE</scope>
    <source>
        <strain evidence="12">H4_Bulk_46_scaffold_610</strain>
    </source>
</reference>
<keyword evidence="3" id="KW-0808">Transferase</keyword>
<evidence type="ECO:0000256" key="8">
    <source>
        <dbReference type="ARBA" id="ARBA00048744"/>
    </source>
</evidence>
<feature type="compositionally biased region" description="Polar residues" evidence="10">
    <location>
        <begin position="1"/>
        <end position="16"/>
    </location>
</feature>
<sequence>MSKTVPASLETNTVSSPPRKPIRNAVRGEHRSKNSRASVSTRVLKLELDLLRALCENIGSVRSLTVSLLASAGEWTQLLDLKCDPNHYDDHRSFSDDYLVTSVMQKNPRLPTDTDKAAVAIGKFRRAEEVCSETNRRLAGYMYGNIPFPSDVRPSIHYAREIIRSILGPLTRADLQYAESNMRFGPGSTTSVSGVVTQGKKYSRLEIDATPRLASFRAFCFPEYWKQLVKSIRVTPSSKLTTVPKNAKTDRVICIEPDLNIFVQLGTGALIRKKLMHFGLDLDSQERNQNLARDAGKLDLCTMDLSAASDTISREVVWCLLPDRWGELLHYSRVDKTRIGEEIIPLEKWSSMGNGYTFELESLIFLGIVLGCCEAIGCDTSSVSVYGDDLIFPNEARELVERTLTFLGFSVNVEKTFGKGRFHESCGTDWFDGVNVRPFFLRSLHHDFESVCYLYANNARHWARRSNNDGTCDSRLLPFWLRCFRAVEPNERHLIPQGFGDVGFVVDFDFAKPTLSRSLRDRGWGGFTFHYRSVKAERAEISHLGCLTAWLNGNCTTWTRGIESLRGRFSPATREEGYSLEWPNLGPWLNTRV</sequence>
<keyword evidence="2 12" id="KW-0696">RNA-directed RNA polymerase</keyword>
<keyword evidence="5" id="KW-0547">Nucleotide-binding</keyword>
<dbReference type="InterPro" id="IPR005093">
    <property type="entry name" value="RNArep_beta"/>
</dbReference>
<evidence type="ECO:0000256" key="2">
    <source>
        <dbReference type="ARBA" id="ARBA00022484"/>
    </source>
</evidence>
<evidence type="ECO:0000256" key="9">
    <source>
        <dbReference type="PIRSR" id="PIRSR605093-1"/>
    </source>
</evidence>
<proteinExistence type="predicted"/>
<comment type="cofactor">
    <cofactor evidence="9">
        <name>Mg(2+)</name>
        <dbReference type="ChEBI" id="CHEBI:18420"/>
    </cofactor>
    <text evidence="9">Binds 2 Mg(2+) per subunit.</text>
</comment>
<evidence type="ECO:0000256" key="5">
    <source>
        <dbReference type="ARBA" id="ARBA00022741"/>
    </source>
</evidence>
<dbReference type="Pfam" id="PF03431">
    <property type="entry name" value="RNA_replicase_B"/>
    <property type="match status" value="1"/>
</dbReference>
<dbReference type="GO" id="GO:0000166">
    <property type="term" value="F:nucleotide binding"/>
    <property type="evidence" value="ECO:0007669"/>
    <property type="project" value="UniProtKB-KW"/>
</dbReference>
<dbReference type="GO" id="GO:0039694">
    <property type="term" value="P:viral RNA genome replication"/>
    <property type="evidence" value="ECO:0007669"/>
    <property type="project" value="InterPro"/>
</dbReference>
<evidence type="ECO:0000256" key="4">
    <source>
        <dbReference type="ARBA" id="ARBA00022695"/>
    </source>
</evidence>
<evidence type="ECO:0000259" key="11">
    <source>
        <dbReference type="PROSITE" id="PS50522"/>
    </source>
</evidence>
<protein>
    <recommendedName>
        <fullName evidence="1">RNA-directed RNA polymerase</fullName>
        <ecNumber evidence="1">2.7.7.48</ecNumber>
    </recommendedName>
    <alternativeName>
        <fullName evidence="7">RNA replicase beta chain</fullName>
    </alternativeName>
</protein>
<feature type="binding site" evidence="9">
    <location>
        <position position="304"/>
    </location>
    <ligand>
        <name>Mg(2+)</name>
        <dbReference type="ChEBI" id="CHEBI:18420"/>
        <label>2</label>
    </ligand>
</feature>
<keyword evidence="4" id="KW-0548">Nucleotidyltransferase</keyword>
<comment type="catalytic activity">
    <reaction evidence="8">
        <text>RNA(n) + a ribonucleoside 5'-triphosphate = RNA(n+1) + diphosphate</text>
        <dbReference type="Rhea" id="RHEA:21248"/>
        <dbReference type="Rhea" id="RHEA-COMP:14527"/>
        <dbReference type="Rhea" id="RHEA-COMP:17342"/>
        <dbReference type="ChEBI" id="CHEBI:33019"/>
        <dbReference type="ChEBI" id="CHEBI:61557"/>
        <dbReference type="ChEBI" id="CHEBI:140395"/>
        <dbReference type="EC" id="2.7.7.48"/>
    </reaction>
</comment>